<dbReference type="eggNOG" id="COG1570">
    <property type="taxonomic scope" value="Bacteria"/>
</dbReference>
<reference evidence="4" key="2">
    <citation type="submission" date="2012-01" db="EMBL/GenBank/DDBJ databases">
        <title>Complete sequence of chromosome of Marinitoga piezophila KA3.</title>
        <authorList>
            <person name="Lucas S."/>
            <person name="Han J."/>
            <person name="Lapidus A."/>
            <person name="Cheng J.-F."/>
            <person name="Goodwin L."/>
            <person name="Pitluck S."/>
            <person name="Peters L."/>
            <person name="Mikhailova N."/>
            <person name="Teshima H."/>
            <person name="Detter J.C."/>
            <person name="Han C."/>
            <person name="Tapia R."/>
            <person name="Land M."/>
            <person name="Hauser L."/>
            <person name="Kyrpides N."/>
            <person name="Ivanova N."/>
            <person name="Pagani I."/>
            <person name="Jebbar M."/>
            <person name="Vannier P."/>
            <person name="Oger P."/>
            <person name="Cario A."/>
            <person name="Bartlett D."/>
            <person name="Noll K.M."/>
            <person name="Woyke T."/>
        </authorList>
    </citation>
    <scope>NUCLEOTIDE SEQUENCE [LARGE SCALE GENOMIC DNA]</scope>
    <source>
        <strain evidence="4">DSM 14283 / JCM 11233 / KA3</strain>
    </source>
</reference>
<dbReference type="InterPro" id="IPR003753">
    <property type="entry name" value="Exonuc_VII_L"/>
</dbReference>
<dbReference type="EMBL" id="CP003257">
    <property type="protein sequence ID" value="AEX84810.1"/>
    <property type="molecule type" value="Genomic_DNA"/>
</dbReference>
<keyword evidence="1" id="KW-0378">Hydrolase</keyword>
<gene>
    <name evidence="3" type="ordered locus">Marpi_0363</name>
</gene>
<evidence type="ECO:0000256" key="1">
    <source>
        <dbReference type="RuleBase" id="RU004355"/>
    </source>
</evidence>
<dbReference type="GO" id="GO:0008855">
    <property type="term" value="F:exodeoxyribonuclease VII activity"/>
    <property type="evidence" value="ECO:0007669"/>
    <property type="project" value="UniProtKB-UniRule"/>
</dbReference>
<comment type="similarity">
    <text evidence="1">Belongs to the XseA family.</text>
</comment>
<dbReference type="OrthoDB" id="9802795at2"/>
<dbReference type="EC" id="3.1.11.6" evidence="1"/>
<comment type="subcellular location">
    <subcellularLocation>
        <location evidence="1">Cytoplasm</location>
    </subcellularLocation>
</comment>
<keyword evidence="1 3" id="KW-0269">Exonuclease</keyword>
<dbReference type="NCBIfam" id="TIGR00237">
    <property type="entry name" value="xseA"/>
    <property type="match status" value="1"/>
</dbReference>
<organism evidence="3 4">
    <name type="scientific">Marinitoga piezophila (strain DSM 14283 / JCM 11233 / KA3)</name>
    <dbReference type="NCBI Taxonomy" id="443254"/>
    <lineage>
        <taxon>Bacteria</taxon>
        <taxon>Thermotogati</taxon>
        <taxon>Thermotogota</taxon>
        <taxon>Thermotogae</taxon>
        <taxon>Petrotogales</taxon>
        <taxon>Petrotogaceae</taxon>
        <taxon>Marinitoga</taxon>
    </lineage>
</organism>
<keyword evidence="4" id="KW-1185">Reference proteome</keyword>
<dbReference type="GO" id="GO:0009318">
    <property type="term" value="C:exodeoxyribonuclease VII complex"/>
    <property type="evidence" value="ECO:0007669"/>
    <property type="project" value="UniProtKB-UniRule"/>
</dbReference>
<dbReference type="GO" id="GO:0005737">
    <property type="term" value="C:cytoplasm"/>
    <property type="evidence" value="ECO:0007669"/>
    <property type="project" value="UniProtKB-SubCell"/>
</dbReference>
<dbReference type="InterPro" id="IPR020579">
    <property type="entry name" value="Exonuc_VII_lsu_C"/>
</dbReference>
<dbReference type="RefSeq" id="WP_014295882.1">
    <property type="nucleotide sequence ID" value="NC_016751.1"/>
</dbReference>
<protein>
    <recommendedName>
        <fullName evidence="1">Exodeoxyribonuclease 7 large subunit</fullName>
        <ecNumber evidence="1">3.1.11.6</ecNumber>
    </recommendedName>
</protein>
<dbReference type="AlphaFoldDB" id="H2J4F5"/>
<name>H2J4F5_MARPK</name>
<evidence type="ECO:0000313" key="4">
    <source>
        <dbReference type="Proteomes" id="UP000007161"/>
    </source>
</evidence>
<dbReference type="STRING" id="443254.Marpi_0363"/>
<accession>H2J4F5</accession>
<dbReference type="PANTHER" id="PTHR30008">
    <property type="entry name" value="EXODEOXYRIBONUCLEASE 7 LARGE SUBUNIT"/>
    <property type="match status" value="1"/>
</dbReference>
<dbReference type="HOGENOM" id="CLU_023625_4_2_0"/>
<evidence type="ECO:0000313" key="3">
    <source>
        <dbReference type="EMBL" id="AEX84810.1"/>
    </source>
</evidence>
<dbReference type="GO" id="GO:0006308">
    <property type="term" value="P:DNA catabolic process"/>
    <property type="evidence" value="ECO:0007669"/>
    <property type="project" value="UniProtKB-UniRule"/>
</dbReference>
<evidence type="ECO:0000259" key="2">
    <source>
        <dbReference type="Pfam" id="PF02601"/>
    </source>
</evidence>
<proteinExistence type="inferred from homology"/>
<reference evidence="3 4" key="1">
    <citation type="journal article" date="2012" name="J. Bacteriol.">
        <title>Complete Genome Sequence of the Thermophilic, Piezophilic, Heterotrophic Bacterium Marinitoga piezophila KA3.</title>
        <authorList>
            <person name="Lucas S."/>
            <person name="Han J."/>
            <person name="Lapidus A."/>
            <person name="Cheng J.F."/>
            <person name="Goodwin L.A."/>
            <person name="Pitluck S."/>
            <person name="Peters L."/>
            <person name="Mikhailova N."/>
            <person name="Teshima H."/>
            <person name="Detter J.C."/>
            <person name="Han C."/>
            <person name="Tapia R."/>
            <person name="Land M."/>
            <person name="Hauser L."/>
            <person name="Kyrpides N.C."/>
            <person name="Ivanova N."/>
            <person name="Pagani I."/>
            <person name="Vannier P."/>
            <person name="Oger P."/>
            <person name="Bartlett D.H."/>
            <person name="Noll K.M."/>
            <person name="Woyke T."/>
            <person name="Jebbar M."/>
        </authorList>
    </citation>
    <scope>NUCLEOTIDE SEQUENCE [LARGE SCALE GENOMIC DNA]</scope>
    <source>
        <strain evidence="4">DSM 14283 / JCM 11233 / KA3</strain>
    </source>
</reference>
<dbReference type="KEGG" id="mpz:Marpi_0363"/>
<dbReference type="Proteomes" id="UP000007161">
    <property type="component" value="Chromosome"/>
</dbReference>
<keyword evidence="1" id="KW-0540">Nuclease</keyword>
<sequence>MKQFKDLISLIDWVSSELKTTELFSDSITFIGDISRAKLSTSKDLFIEVSQRLGTGKTYKINIFLSRYYVKTLLENLELKDVSDLENKSWKIVGRLSFWPSSSNIAITLKSLSPVGESKLEKRRRVILNKLKLEGLLRTANNTLEMLPPIKKIAVISSETAAGYGDFVKNINKTKYPPLIHLYPSPMQGVEVPVGIISALKNILKSKIDYDLVVIIRGGGSQADLMYFDDFNLAQHIAYFSNNKIPIVTGIGHEQDTTILDFVSYIRFSTPTEVARAINNQIEFFHQTLHEKFQNIIYEINSNFTTTEIKLKNLSENLSIYFNNITKNQENYLKEMSNKINNINKFFEMNEKALNSRLDFINLISNHINNKLINFSSVINNEKNLIQKNMENKLNMSFQRIDELYIKITQNSPFSAFLSNGAIVIQNGEIVNTIKNLKIDPVEIKFKDGEAKGKIESINYYNNIGGEKNDNR</sequence>
<dbReference type="Pfam" id="PF02601">
    <property type="entry name" value="Exonuc_VII_L"/>
    <property type="match status" value="1"/>
</dbReference>
<feature type="domain" description="Exonuclease VII large subunit C-terminal" evidence="2">
    <location>
        <begin position="142"/>
        <end position="452"/>
    </location>
</feature>
<comment type="catalytic activity">
    <reaction evidence="1">
        <text>Exonucleolytic cleavage in either 5'- to 3'- or 3'- to 5'-direction to yield nucleoside 5'-phosphates.</text>
        <dbReference type="EC" id="3.1.11.6"/>
    </reaction>
</comment>
<dbReference type="PANTHER" id="PTHR30008:SF0">
    <property type="entry name" value="EXODEOXYRIBONUCLEASE 7 LARGE SUBUNIT"/>
    <property type="match status" value="1"/>
</dbReference>